<dbReference type="OrthoDB" id="2121828at2759"/>
<evidence type="ECO:0000256" key="3">
    <source>
        <dbReference type="ARBA" id="ARBA00010609"/>
    </source>
</evidence>
<dbReference type="CDD" id="cd04225">
    <property type="entry name" value="CuRO_5_ceruloplasmin"/>
    <property type="match status" value="1"/>
</dbReference>
<feature type="domain" description="Plastocyanin-like" evidence="29">
    <location>
        <begin position="807"/>
        <end position="902"/>
    </location>
</feature>
<dbReference type="KEGG" id="gsh:117366458"/>
<comment type="catalytic activity">
    <reaction evidence="19">
        <text>4 Fe(2+) + O2 + 4 H(+) = 4 Fe(3+) + 2 H2O</text>
        <dbReference type="Rhea" id="RHEA:11148"/>
        <dbReference type="ChEBI" id="CHEBI:15377"/>
        <dbReference type="ChEBI" id="CHEBI:15378"/>
        <dbReference type="ChEBI" id="CHEBI:15379"/>
        <dbReference type="ChEBI" id="CHEBI:29033"/>
        <dbReference type="ChEBI" id="CHEBI:29034"/>
        <dbReference type="EC" id="1.16.3.1"/>
    </reaction>
    <physiologicalReaction direction="right-to-left" evidence="19">
        <dbReference type="Rhea" id="RHEA:11150"/>
    </physiologicalReaction>
</comment>
<reference evidence="31" key="1">
    <citation type="submission" date="2025-08" db="UniProtKB">
        <authorList>
            <consortium name="RefSeq"/>
        </authorList>
    </citation>
    <scope>IDENTIFICATION</scope>
</reference>
<evidence type="ECO:0000256" key="8">
    <source>
        <dbReference type="ARBA" id="ARBA00022729"/>
    </source>
</evidence>
<keyword evidence="7" id="KW-0479">Metal-binding</keyword>
<dbReference type="SUPFAM" id="SSF49503">
    <property type="entry name" value="Cupredoxins"/>
    <property type="match status" value="6"/>
</dbReference>
<dbReference type="Proteomes" id="UP000515159">
    <property type="component" value="Chromosome 9"/>
</dbReference>
<dbReference type="FunCoup" id="A0A6P8S6G2">
    <property type="interactions" value="233"/>
</dbReference>
<dbReference type="PANTHER" id="PTHR11709:SF226">
    <property type="entry name" value="CERULOPLASMIN"/>
    <property type="match status" value="1"/>
</dbReference>
<dbReference type="InterPro" id="IPR033138">
    <property type="entry name" value="Cu_oxidase_CS"/>
</dbReference>
<dbReference type="CTD" id="1356"/>
<evidence type="ECO:0000256" key="19">
    <source>
        <dbReference type="ARBA" id="ARBA00052510"/>
    </source>
</evidence>
<evidence type="ECO:0000256" key="23">
    <source>
        <dbReference type="ARBA" id="ARBA00077782"/>
    </source>
</evidence>
<dbReference type="Gene3D" id="2.60.40.420">
    <property type="entry name" value="Cupredoxins - blue copper proteins"/>
    <property type="match status" value="5"/>
</dbReference>
<evidence type="ECO:0000313" key="30">
    <source>
        <dbReference type="Proteomes" id="UP000515159"/>
    </source>
</evidence>
<evidence type="ECO:0000256" key="14">
    <source>
        <dbReference type="ARBA" id="ARBA00036108"/>
    </source>
</evidence>
<comment type="subcellular location">
    <subcellularLocation>
        <location evidence="2">Secreted</location>
    </subcellularLocation>
</comment>
<keyword evidence="12" id="KW-0325">Glycoprotein</keyword>
<evidence type="ECO:0000256" key="5">
    <source>
        <dbReference type="ARBA" id="ARBA00013107"/>
    </source>
</evidence>
<comment type="cofactor">
    <cofactor evidence="1">
        <name>Cu(2+)</name>
        <dbReference type="ChEBI" id="CHEBI:29036"/>
    </cofactor>
</comment>
<dbReference type="GeneID" id="117366458"/>
<dbReference type="FunFam" id="2.60.40.420:FF:000037">
    <property type="entry name" value="Ceruloplasmin"/>
    <property type="match status" value="1"/>
</dbReference>
<keyword evidence="10" id="KW-0560">Oxidoreductase</keyword>
<dbReference type="InterPro" id="IPR008972">
    <property type="entry name" value="Cupredoxin"/>
</dbReference>
<evidence type="ECO:0000259" key="28">
    <source>
        <dbReference type="Pfam" id="PF07731"/>
    </source>
</evidence>
<evidence type="ECO:0000256" key="10">
    <source>
        <dbReference type="ARBA" id="ARBA00023002"/>
    </source>
</evidence>
<feature type="signal peptide" evidence="27">
    <location>
        <begin position="1"/>
        <end position="20"/>
    </location>
</feature>
<dbReference type="PROSITE" id="PS00079">
    <property type="entry name" value="MULTICOPPER_OXIDASE1"/>
    <property type="match status" value="2"/>
</dbReference>
<dbReference type="Pfam" id="PF07732">
    <property type="entry name" value="Cu-oxidase_3"/>
    <property type="match status" value="3"/>
</dbReference>
<keyword evidence="6" id="KW-0964">Secreted</keyword>
<evidence type="ECO:0000256" key="12">
    <source>
        <dbReference type="ARBA" id="ARBA00023180"/>
    </source>
</evidence>
<dbReference type="EC" id="1.11.1.27" evidence="13"/>
<comment type="catalytic activity">
    <reaction evidence="17">
        <text>a hydroperoxide + 2 glutathione = an alcohol + glutathione disulfide + H2O</text>
        <dbReference type="Rhea" id="RHEA:62632"/>
        <dbReference type="ChEBI" id="CHEBI:15377"/>
        <dbReference type="ChEBI" id="CHEBI:30879"/>
        <dbReference type="ChEBI" id="CHEBI:35924"/>
        <dbReference type="ChEBI" id="CHEBI:57925"/>
        <dbReference type="ChEBI" id="CHEBI:58297"/>
        <dbReference type="EC" id="1.11.1.27"/>
    </reaction>
    <physiologicalReaction direction="left-to-right" evidence="17">
        <dbReference type="Rhea" id="RHEA:62633"/>
    </physiologicalReaction>
</comment>
<feature type="chain" id="PRO_5027699814" description="Ceruloplasmin" evidence="27">
    <location>
        <begin position="21"/>
        <end position="1083"/>
    </location>
</feature>
<dbReference type="GO" id="GO:0006826">
    <property type="term" value="P:iron ion transport"/>
    <property type="evidence" value="ECO:0007669"/>
    <property type="project" value="TreeGrafter"/>
</dbReference>
<comment type="function">
    <text evidence="20">Multifunctional blue, copper-binding (6-7 atoms per molecule) glycoprotein. It has ferroxidase activity oxidizing Fe(2+) to Fe(3+) without releasing radical oxygen species. It is involved in iron transport across the cell membrane. Copper ions provide a large number of enzymatic activites. Oxidizes highly toxic ferrous ions to the ferric state for further incorporation onto apo-transferrins, catalyzes Cu(+) oxidation and promotes the oxidation of biogenic amines such as norepinephrin and serotonin. Provides Cu(2+) ions for the ascorbate-mediated deaminase degradation of the heparan sulfate chains of GPC1. Has glutathione peroxidase-like activity, can remove both hydrogen peroxide and lipid hydroperoxide in the presence of thiols. Also shows NO-oxidase and NO2 synthase activities that determine endocrine NO homeostasis.</text>
</comment>
<evidence type="ECO:0000256" key="7">
    <source>
        <dbReference type="ARBA" id="ARBA00022723"/>
    </source>
</evidence>
<feature type="domain" description="Plastocyanin-like" evidence="29">
    <location>
        <begin position="95"/>
        <end position="203"/>
    </location>
</feature>
<dbReference type="EC" id="1.11.1.9" evidence="4"/>
<evidence type="ECO:0000256" key="22">
    <source>
        <dbReference type="ARBA" id="ARBA00072777"/>
    </source>
</evidence>
<comment type="catalytic activity">
    <reaction evidence="18">
        <text>4 nitric oxide + O2 + 2 H2O = 4 nitrite + 4 H(+)</text>
        <dbReference type="Rhea" id="RHEA:78539"/>
        <dbReference type="ChEBI" id="CHEBI:15377"/>
        <dbReference type="ChEBI" id="CHEBI:15378"/>
        <dbReference type="ChEBI" id="CHEBI:15379"/>
        <dbReference type="ChEBI" id="CHEBI:16301"/>
        <dbReference type="ChEBI" id="CHEBI:16480"/>
    </reaction>
    <physiologicalReaction direction="left-to-right" evidence="18">
        <dbReference type="Rhea" id="RHEA:78540"/>
    </physiologicalReaction>
</comment>
<dbReference type="AlphaFoldDB" id="A0A6P8S6G2"/>
<evidence type="ECO:0000256" key="6">
    <source>
        <dbReference type="ARBA" id="ARBA00022525"/>
    </source>
</evidence>
<dbReference type="InterPro" id="IPR045087">
    <property type="entry name" value="Cu-oxidase_fam"/>
</dbReference>
<feature type="domain" description="Plastocyanin-like" evidence="29">
    <location>
        <begin position="449"/>
        <end position="559"/>
    </location>
</feature>
<evidence type="ECO:0000256" key="11">
    <source>
        <dbReference type="ARBA" id="ARBA00023157"/>
    </source>
</evidence>
<evidence type="ECO:0000259" key="29">
    <source>
        <dbReference type="Pfam" id="PF07732"/>
    </source>
</evidence>
<evidence type="ECO:0000256" key="25">
    <source>
        <dbReference type="ARBA" id="ARBA00080685"/>
    </source>
</evidence>
<evidence type="ECO:0000256" key="17">
    <source>
        <dbReference type="ARBA" id="ARBA00050220"/>
    </source>
</evidence>
<evidence type="ECO:0000256" key="1">
    <source>
        <dbReference type="ARBA" id="ARBA00001973"/>
    </source>
</evidence>
<dbReference type="GO" id="GO:0005615">
    <property type="term" value="C:extracellular space"/>
    <property type="evidence" value="ECO:0007669"/>
    <property type="project" value="UniProtKB-ARBA"/>
</dbReference>
<dbReference type="GO" id="GO:0004322">
    <property type="term" value="F:ferroxidase activity"/>
    <property type="evidence" value="ECO:0007669"/>
    <property type="project" value="UniProtKB-EC"/>
</dbReference>
<dbReference type="CDD" id="cd11022">
    <property type="entry name" value="CuRO_4_ceruloplasmin"/>
    <property type="match status" value="1"/>
</dbReference>
<evidence type="ECO:0000256" key="15">
    <source>
        <dbReference type="ARBA" id="ARBA00038978"/>
    </source>
</evidence>
<evidence type="ECO:0000256" key="27">
    <source>
        <dbReference type="SAM" id="SignalP"/>
    </source>
</evidence>
<evidence type="ECO:0000256" key="2">
    <source>
        <dbReference type="ARBA" id="ARBA00004613"/>
    </source>
</evidence>
<dbReference type="FunFam" id="2.60.40.420:FF:000015">
    <property type="entry name" value="Ceruloplasmin"/>
    <property type="match status" value="1"/>
</dbReference>
<dbReference type="RefSeq" id="XP_033813684.1">
    <property type="nucleotide sequence ID" value="XM_033957793.1"/>
</dbReference>
<gene>
    <name evidence="31" type="primary">CP</name>
</gene>
<keyword evidence="30" id="KW-1185">Reference proteome</keyword>
<comment type="similarity">
    <text evidence="3">Belongs to the multicopper oxidase family.</text>
</comment>
<keyword evidence="9" id="KW-0677">Repeat</keyword>
<dbReference type="PROSITE" id="PS00080">
    <property type="entry name" value="MULTICOPPER_OXIDASE2"/>
    <property type="match status" value="1"/>
</dbReference>
<evidence type="ECO:0000256" key="16">
    <source>
        <dbReference type="ARBA" id="ARBA00048092"/>
    </source>
</evidence>
<dbReference type="EC" id="1.16.3.4" evidence="15"/>
<organism evidence="30 31">
    <name type="scientific">Geotrypetes seraphini</name>
    <name type="common">Gaboon caecilian</name>
    <name type="synonym">Caecilia seraphini</name>
    <dbReference type="NCBI Taxonomy" id="260995"/>
    <lineage>
        <taxon>Eukaryota</taxon>
        <taxon>Metazoa</taxon>
        <taxon>Chordata</taxon>
        <taxon>Craniata</taxon>
        <taxon>Vertebrata</taxon>
        <taxon>Euteleostomi</taxon>
        <taxon>Amphibia</taxon>
        <taxon>Gymnophiona</taxon>
        <taxon>Geotrypetes</taxon>
    </lineage>
</organism>
<dbReference type="GO" id="GO:0004602">
    <property type="term" value="F:glutathione peroxidase activity"/>
    <property type="evidence" value="ECO:0007669"/>
    <property type="project" value="UniProtKB-EC"/>
</dbReference>
<evidence type="ECO:0000256" key="20">
    <source>
        <dbReference type="ARBA" id="ARBA00057991"/>
    </source>
</evidence>
<name>A0A6P8S6G2_GEOSA</name>
<dbReference type="EC" id="1.16.3.1" evidence="5"/>
<comment type="catalytic activity">
    <reaction evidence="16">
        <text>4 Cu(+) + O2 + 4 H(+) = 4 Cu(2+) + 2 H2O</text>
        <dbReference type="Rhea" id="RHEA:30083"/>
        <dbReference type="ChEBI" id="CHEBI:15377"/>
        <dbReference type="ChEBI" id="CHEBI:15378"/>
        <dbReference type="ChEBI" id="CHEBI:15379"/>
        <dbReference type="ChEBI" id="CHEBI:29036"/>
        <dbReference type="ChEBI" id="CHEBI:49552"/>
        <dbReference type="EC" id="1.16.3.4"/>
    </reaction>
    <physiologicalReaction direction="left-to-right" evidence="16">
        <dbReference type="Rhea" id="RHEA:30084"/>
    </physiologicalReaction>
</comment>
<dbReference type="Pfam" id="PF07731">
    <property type="entry name" value="Cu-oxidase_2"/>
    <property type="match status" value="1"/>
</dbReference>
<evidence type="ECO:0000256" key="18">
    <source>
        <dbReference type="ARBA" id="ARBA00050279"/>
    </source>
</evidence>
<dbReference type="FunFam" id="2.60.40.420:FF:000028">
    <property type="entry name" value="Ceruloplasmin"/>
    <property type="match status" value="1"/>
</dbReference>
<sequence>MNMFLKSCLLFLYIIAQVWAIEREHYIGIKEVNWDYAPTEKNIISGNSVTEDEHASTFLKRGPNRIGRIYRKAVYIEYTNGSYSQEVPKPEWLGFLGPILRAEVRDSITVHLKNFASRVYSLHPHGVKYTKENEGALYPDNTTELQKKDDLVQPGEEYTYRWDAVEAHGPAEKDNDCVTRIYHSHVDGPKDSVSGLIGPLLICRKGALREQGKMQKPEFVLMFSVVDENLSWYLDDNIKVFCTNSSSVDKDNDDFVESNKMHSINGYMYGNLPGLSMDFQVRVHWYLFGMGNEVDIHSAYFHGQVLIERNHRFDTINLFPATFVEAVMEPQMPGKWLLSCQVNDHIEGGMQAIYEVRESKKNNSSGFQVPPTKQYYIAAEEIIWNYGPSGINQFTGQALDHPDSESEEFFKQATNRIGGKYKKAVFSEYTNATFTARKKRSPEQEHLGIMGPVIRGEVGDRILVTFRNNAQRPYSIQTHGVSYSKNSEGMPYHTNVLHKAPTPPSSHVNPGDTFTYEWNVPESVGPASEDPDCLTWLYFSSVDPIKDTNSGLVGPLLVCRRGKLLPSEKQRYIDKEFFVLATVFDENLSWYLPENIKMFARSPVEVDTEDEAFHESNMMHSINGYMYGNQPGLDMCKGETVVWHLIGLGSEVDMHGIHFSGNTFLTKGTRRDTASLFPHTTYSVIMTPDTEGVFDLECLTTDHYIGGMKQHYRVKSCSRQWLQHSDLFLHTKTYYIAAEEIEWDYSPYRTWEKERHQFHEESPGNPFLDKGEKFIGSKYKKAVYREYTDDTFSTLKERTKEEEHMGILGPMIVANIKEKIKIVFKNKASRPYSIHAHGVKTDNSTVAETKPGATQIYTWKIPNRSGPGEGDSSCITWVYYSTVDQVKDTFSGLIGPLIICQKNLLLQQPRKIWFALLFMIFDENMSWYLDENIKTYSDHPDQVNKEDAEFIESNLMHGINGRLYGNLQGCVMHVGDEVNWYLIGMGNEVDIHTVHFHSHSFEYKRTGAFRSDVFDLFPGTSQTLEMSAKYPGTWLLHCHVTDHIHAGMETTFTVLEKEEKKPTILQKVLSHLHIGQLKVKKLR</sequence>
<evidence type="ECO:0000256" key="13">
    <source>
        <dbReference type="ARBA" id="ARBA00026115"/>
    </source>
</evidence>
<dbReference type="InterPro" id="IPR048236">
    <property type="entry name" value="Ceruloplasmin-like_CuRO_5"/>
</dbReference>
<evidence type="ECO:0000256" key="4">
    <source>
        <dbReference type="ARBA" id="ARBA00012310"/>
    </source>
</evidence>
<dbReference type="InParanoid" id="A0A6P8S6G2"/>
<feature type="domain" description="Plastocyanin-like" evidence="28">
    <location>
        <begin position="952"/>
        <end position="1056"/>
    </location>
</feature>
<evidence type="ECO:0000313" key="31">
    <source>
        <dbReference type="RefSeq" id="XP_033813684.1"/>
    </source>
</evidence>
<dbReference type="InterPro" id="IPR002355">
    <property type="entry name" value="Cu_oxidase_Cu_BS"/>
</dbReference>
<dbReference type="GO" id="GO:0005886">
    <property type="term" value="C:plasma membrane"/>
    <property type="evidence" value="ECO:0007669"/>
    <property type="project" value="TreeGrafter"/>
</dbReference>
<dbReference type="PANTHER" id="PTHR11709">
    <property type="entry name" value="MULTI-COPPER OXIDASE"/>
    <property type="match status" value="1"/>
</dbReference>
<keyword evidence="8 27" id="KW-0732">Signal</keyword>
<evidence type="ECO:0000256" key="26">
    <source>
        <dbReference type="ARBA" id="ARBA00082571"/>
    </source>
</evidence>
<dbReference type="GO" id="GO:0005507">
    <property type="term" value="F:copper ion binding"/>
    <property type="evidence" value="ECO:0007669"/>
    <property type="project" value="InterPro"/>
</dbReference>
<dbReference type="InterPro" id="IPR011706">
    <property type="entry name" value="Cu-oxidase_C"/>
</dbReference>
<evidence type="ECO:0000256" key="24">
    <source>
        <dbReference type="ARBA" id="ARBA00078105"/>
    </source>
</evidence>
<comment type="catalytic activity">
    <reaction evidence="14">
        <text>2 glutathione + H2O2 = glutathione disulfide + 2 H2O</text>
        <dbReference type="Rhea" id="RHEA:16833"/>
        <dbReference type="ChEBI" id="CHEBI:15377"/>
        <dbReference type="ChEBI" id="CHEBI:16240"/>
        <dbReference type="ChEBI" id="CHEBI:57925"/>
        <dbReference type="ChEBI" id="CHEBI:58297"/>
        <dbReference type="EC" id="1.11.1.9"/>
    </reaction>
    <physiologicalReaction direction="left-to-right" evidence="14">
        <dbReference type="Rhea" id="RHEA:16834"/>
    </physiologicalReaction>
</comment>
<proteinExistence type="inferred from homology"/>
<evidence type="ECO:0000256" key="9">
    <source>
        <dbReference type="ARBA" id="ARBA00022737"/>
    </source>
</evidence>
<dbReference type="InterPro" id="IPR011707">
    <property type="entry name" value="Cu-oxidase-like_N"/>
</dbReference>
<keyword evidence="11" id="KW-1015">Disulfide bond</keyword>
<comment type="subunit">
    <text evidence="21">Found in a complex with MPO and LTF; interacts directly with MPO and LTF, which allows Fe(3+) incorporation into LTF, activation of CP ferroxidase activity and protection of CP antioxidant properties by MPO.</text>
</comment>
<dbReference type="FunFam" id="2.60.40.420:FF:000033">
    <property type="entry name" value="Ceruloplasmin"/>
    <property type="match status" value="1"/>
</dbReference>
<evidence type="ECO:0000256" key="21">
    <source>
        <dbReference type="ARBA" id="ARBA00062165"/>
    </source>
</evidence>
<protein>
    <recommendedName>
        <fullName evidence="22">Ceruloplasmin</fullName>
        <ecNumber evidence="13">1.11.1.27</ecNumber>
        <ecNumber evidence="4">1.11.1.9</ecNumber>
        <ecNumber evidence="5">1.16.3.1</ecNumber>
        <ecNumber evidence="15">1.16.3.4</ecNumber>
    </recommendedName>
    <alternativeName>
        <fullName evidence="26">Cuproxidase ceruloplasmin</fullName>
    </alternativeName>
    <alternativeName>
        <fullName evidence="25">Ferroxidase ceruloplasmin</fullName>
    </alternativeName>
    <alternativeName>
        <fullName evidence="23">Glutathione peroxidase ceruloplasmin</fullName>
    </alternativeName>
    <alternativeName>
        <fullName evidence="24">Glutathione-dependent peroxiredoxin ceruloplasmin</fullName>
    </alternativeName>
</protein>
<dbReference type="FunFam" id="2.60.40.420:FF:000009">
    <property type="entry name" value="Ceruloplasmin"/>
    <property type="match status" value="1"/>
</dbReference>
<accession>A0A6P8S6G2</accession>